<dbReference type="PANTHER" id="PTHR48111">
    <property type="entry name" value="REGULATOR OF RPOS"/>
    <property type="match status" value="1"/>
</dbReference>
<feature type="modified residue" description="4-aspartylphosphate" evidence="6">
    <location>
        <position position="55"/>
    </location>
</feature>
<evidence type="ECO:0000313" key="11">
    <source>
        <dbReference type="Proteomes" id="UP000317982"/>
    </source>
</evidence>
<protein>
    <submittedName>
        <fullName evidence="10">Response regulator transcription factor</fullName>
    </submittedName>
</protein>
<comment type="caution">
    <text evidence="10">The sequence shown here is derived from an EMBL/GenBank/DDBJ whole genome shotgun (WGS) entry which is preliminary data.</text>
</comment>
<dbReference type="InterPro" id="IPR001789">
    <property type="entry name" value="Sig_transdc_resp-reg_receiver"/>
</dbReference>
<dbReference type="OrthoDB" id="3473150at2"/>
<dbReference type="GO" id="GO:0000976">
    <property type="term" value="F:transcription cis-regulatory region binding"/>
    <property type="evidence" value="ECO:0007669"/>
    <property type="project" value="TreeGrafter"/>
</dbReference>
<evidence type="ECO:0000256" key="2">
    <source>
        <dbReference type="ARBA" id="ARBA00023012"/>
    </source>
</evidence>
<dbReference type="Gene3D" id="3.40.50.2300">
    <property type="match status" value="1"/>
</dbReference>
<evidence type="ECO:0000313" key="10">
    <source>
        <dbReference type="EMBL" id="TQS43360.1"/>
    </source>
</evidence>
<dbReference type="SMART" id="SM00448">
    <property type="entry name" value="REC"/>
    <property type="match status" value="1"/>
</dbReference>
<dbReference type="GO" id="GO:0005829">
    <property type="term" value="C:cytosol"/>
    <property type="evidence" value="ECO:0007669"/>
    <property type="project" value="TreeGrafter"/>
</dbReference>
<name>A0A545AQ15_9ACTN</name>
<evidence type="ECO:0000256" key="3">
    <source>
        <dbReference type="ARBA" id="ARBA00023015"/>
    </source>
</evidence>
<dbReference type="SMART" id="SM00862">
    <property type="entry name" value="Trans_reg_C"/>
    <property type="match status" value="1"/>
</dbReference>
<dbReference type="CDD" id="cd00383">
    <property type="entry name" value="trans_reg_C"/>
    <property type="match status" value="1"/>
</dbReference>
<dbReference type="GO" id="GO:0006355">
    <property type="term" value="P:regulation of DNA-templated transcription"/>
    <property type="evidence" value="ECO:0007669"/>
    <property type="project" value="InterPro"/>
</dbReference>
<keyword evidence="11" id="KW-1185">Reference proteome</keyword>
<dbReference type="SUPFAM" id="SSF52172">
    <property type="entry name" value="CheY-like"/>
    <property type="match status" value="1"/>
</dbReference>
<evidence type="ECO:0000256" key="1">
    <source>
        <dbReference type="ARBA" id="ARBA00022553"/>
    </source>
</evidence>
<dbReference type="InterPro" id="IPR039420">
    <property type="entry name" value="WalR-like"/>
</dbReference>
<keyword evidence="1 6" id="KW-0597">Phosphoprotein</keyword>
<sequence length="223" mass="24148">MTDLRVLVVEDDHALRDVVARALREEGYTVVTAADGSSALATVARLDPFELAVLDIGLPDSDGRDLCQALRGRGFTAPVLFLTARGELSDRLTGFAAGGDDYLTKPFHVAELLARLRALAKRRPEPGAAPAHDVRLDPAEHALISPTGRSDLTPTEYRLLGCLLAAPGTVVRRREFRQAGWPDDDYVSDNSIDQAVTRLRRKLAAISSAGTIETVRGVGYRFS</sequence>
<dbReference type="PANTHER" id="PTHR48111:SF37">
    <property type="entry name" value="RESPONSE REGULATOR PROTEIN CARR"/>
    <property type="match status" value="1"/>
</dbReference>
<dbReference type="Gene3D" id="6.10.250.690">
    <property type="match status" value="1"/>
</dbReference>
<accession>A0A545AQ15</accession>
<dbReference type="Pfam" id="PF00072">
    <property type="entry name" value="Response_reg"/>
    <property type="match status" value="1"/>
</dbReference>
<dbReference type="InParanoid" id="A0A545AQ15"/>
<evidence type="ECO:0000256" key="4">
    <source>
        <dbReference type="ARBA" id="ARBA00023125"/>
    </source>
</evidence>
<evidence type="ECO:0000259" key="8">
    <source>
        <dbReference type="PROSITE" id="PS50110"/>
    </source>
</evidence>
<organism evidence="10 11">
    <name type="scientific">Cryptosporangium phraense</name>
    <dbReference type="NCBI Taxonomy" id="2593070"/>
    <lineage>
        <taxon>Bacteria</taxon>
        <taxon>Bacillati</taxon>
        <taxon>Actinomycetota</taxon>
        <taxon>Actinomycetes</taxon>
        <taxon>Cryptosporangiales</taxon>
        <taxon>Cryptosporangiaceae</taxon>
        <taxon>Cryptosporangium</taxon>
    </lineage>
</organism>
<keyword evidence="3" id="KW-0805">Transcription regulation</keyword>
<dbReference type="InterPro" id="IPR036388">
    <property type="entry name" value="WH-like_DNA-bd_sf"/>
</dbReference>
<dbReference type="InterPro" id="IPR011006">
    <property type="entry name" value="CheY-like_superfamily"/>
</dbReference>
<reference evidence="10 11" key="1">
    <citation type="submission" date="2019-07" db="EMBL/GenBank/DDBJ databases">
        <title>Cryptosporangium phraense sp. nov., isolated from plant litter.</title>
        <authorList>
            <person name="Suriyachadkun C."/>
        </authorList>
    </citation>
    <scope>NUCLEOTIDE SEQUENCE [LARGE SCALE GENOMIC DNA]</scope>
    <source>
        <strain evidence="10 11">A-T 5661</strain>
    </source>
</reference>
<dbReference type="FunFam" id="3.40.50.2300:FF:000002">
    <property type="entry name" value="DNA-binding response regulator PhoP"/>
    <property type="match status" value="1"/>
</dbReference>
<keyword evidence="2" id="KW-0902">Two-component regulatory system</keyword>
<evidence type="ECO:0000256" key="5">
    <source>
        <dbReference type="ARBA" id="ARBA00023163"/>
    </source>
</evidence>
<dbReference type="AlphaFoldDB" id="A0A545AQ15"/>
<dbReference type="Pfam" id="PF00486">
    <property type="entry name" value="Trans_reg_C"/>
    <property type="match status" value="1"/>
</dbReference>
<gene>
    <name evidence="10" type="ORF">FL583_19185</name>
</gene>
<keyword evidence="5" id="KW-0804">Transcription</keyword>
<dbReference type="GO" id="GO:0032993">
    <property type="term" value="C:protein-DNA complex"/>
    <property type="evidence" value="ECO:0007669"/>
    <property type="project" value="TreeGrafter"/>
</dbReference>
<dbReference type="Gene3D" id="1.10.10.10">
    <property type="entry name" value="Winged helix-like DNA-binding domain superfamily/Winged helix DNA-binding domain"/>
    <property type="match status" value="1"/>
</dbReference>
<dbReference type="RefSeq" id="WP_142706058.1">
    <property type="nucleotide sequence ID" value="NZ_VIRS01000013.1"/>
</dbReference>
<evidence type="ECO:0000259" key="9">
    <source>
        <dbReference type="PROSITE" id="PS51755"/>
    </source>
</evidence>
<evidence type="ECO:0000256" key="7">
    <source>
        <dbReference type="PROSITE-ProRule" id="PRU01091"/>
    </source>
</evidence>
<dbReference type="SUPFAM" id="SSF46894">
    <property type="entry name" value="C-terminal effector domain of the bipartite response regulators"/>
    <property type="match status" value="1"/>
</dbReference>
<dbReference type="InterPro" id="IPR016032">
    <property type="entry name" value="Sig_transdc_resp-reg_C-effctor"/>
</dbReference>
<feature type="domain" description="OmpR/PhoB-type" evidence="9">
    <location>
        <begin position="126"/>
        <end position="223"/>
    </location>
</feature>
<feature type="DNA-binding region" description="OmpR/PhoB-type" evidence="7">
    <location>
        <begin position="126"/>
        <end position="223"/>
    </location>
</feature>
<dbReference type="PROSITE" id="PS50110">
    <property type="entry name" value="RESPONSE_REGULATORY"/>
    <property type="match status" value="1"/>
</dbReference>
<dbReference type="EMBL" id="VIRS01000013">
    <property type="protein sequence ID" value="TQS43360.1"/>
    <property type="molecule type" value="Genomic_DNA"/>
</dbReference>
<dbReference type="PROSITE" id="PS51755">
    <property type="entry name" value="OMPR_PHOB"/>
    <property type="match status" value="1"/>
</dbReference>
<proteinExistence type="predicted"/>
<dbReference type="InterPro" id="IPR001867">
    <property type="entry name" value="OmpR/PhoB-type_DNA-bd"/>
</dbReference>
<feature type="domain" description="Response regulatory" evidence="8">
    <location>
        <begin position="5"/>
        <end position="120"/>
    </location>
</feature>
<dbReference type="GO" id="GO:0000156">
    <property type="term" value="F:phosphorelay response regulator activity"/>
    <property type="evidence" value="ECO:0007669"/>
    <property type="project" value="TreeGrafter"/>
</dbReference>
<dbReference type="Proteomes" id="UP000317982">
    <property type="component" value="Unassembled WGS sequence"/>
</dbReference>
<keyword evidence="4 7" id="KW-0238">DNA-binding</keyword>
<evidence type="ECO:0000256" key="6">
    <source>
        <dbReference type="PROSITE-ProRule" id="PRU00169"/>
    </source>
</evidence>